<dbReference type="Proteomes" id="UP000324832">
    <property type="component" value="Unassembled WGS sequence"/>
</dbReference>
<protein>
    <submittedName>
        <fullName evidence="1">Uncharacterized protein</fullName>
    </submittedName>
</protein>
<sequence>MNIVLQAIHAALFVLIEDNTGESHTILILLKPCNAQYLATNNSVGGPPMATLRTVAVFVAGATSTQAFVWRLLLTSLCLHSGLPAPSAATVGGTAFTPAGALVASLLRWVNTVREPTNVKIWRLSELEDKHPKVILKQFKTTANSIYSD</sequence>
<name>A0A5E4Q112_9NEOP</name>
<accession>A0A5E4Q112</accession>
<dbReference type="EMBL" id="FZQP02000926">
    <property type="protein sequence ID" value="VVC90997.1"/>
    <property type="molecule type" value="Genomic_DNA"/>
</dbReference>
<evidence type="ECO:0000313" key="2">
    <source>
        <dbReference type="Proteomes" id="UP000324832"/>
    </source>
</evidence>
<organism evidence="1 2">
    <name type="scientific">Leptidea sinapis</name>
    <dbReference type="NCBI Taxonomy" id="189913"/>
    <lineage>
        <taxon>Eukaryota</taxon>
        <taxon>Metazoa</taxon>
        <taxon>Ecdysozoa</taxon>
        <taxon>Arthropoda</taxon>
        <taxon>Hexapoda</taxon>
        <taxon>Insecta</taxon>
        <taxon>Pterygota</taxon>
        <taxon>Neoptera</taxon>
        <taxon>Endopterygota</taxon>
        <taxon>Lepidoptera</taxon>
        <taxon>Glossata</taxon>
        <taxon>Ditrysia</taxon>
        <taxon>Papilionoidea</taxon>
        <taxon>Pieridae</taxon>
        <taxon>Dismorphiinae</taxon>
        <taxon>Leptidea</taxon>
    </lineage>
</organism>
<gene>
    <name evidence="1" type="ORF">LSINAPIS_LOCUS3786</name>
</gene>
<dbReference type="AlphaFoldDB" id="A0A5E4Q112"/>
<reference evidence="1 2" key="1">
    <citation type="submission" date="2017-07" db="EMBL/GenBank/DDBJ databases">
        <authorList>
            <person name="Talla V."/>
            <person name="Backstrom N."/>
        </authorList>
    </citation>
    <scope>NUCLEOTIDE SEQUENCE [LARGE SCALE GENOMIC DNA]</scope>
</reference>
<keyword evidence="2" id="KW-1185">Reference proteome</keyword>
<proteinExistence type="predicted"/>
<evidence type="ECO:0000313" key="1">
    <source>
        <dbReference type="EMBL" id="VVC90997.1"/>
    </source>
</evidence>